<evidence type="ECO:0000259" key="8">
    <source>
        <dbReference type="PROSITE" id="PS50067"/>
    </source>
</evidence>
<dbReference type="Gene3D" id="2.20.110.10">
    <property type="entry name" value="Histone H3 K4-specific methyltransferase SET7/9 N-terminal domain"/>
    <property type="match status" value="2"/>
</dbReference>
<dbReference type="GO" id="GO:0008017">
    <property type="term" value="F:microtubule binding"/>
    <property type="evidence" value="ECO:0007669"/>
    <property type="project" value="InterPro"/>
</dbReference>
<feature type="binding site" evidence="6">
    <location>
        <begin position="97"/>
        <end position="104"/>
    </location>
    <ligand>
        <name>ATP</name>
        <dbReference type="ChEBI" id="CHEBI:30616"/>
    </ligand>
</feature>
<dbReference type="OrthoDB" id="270720at2759"/>
<keyword evidence="3" id="KW-0968">Cytoplasmic vesicle</keyword>
<organism evidence="9 10">
    <name type="scientific">Bodo saltans</name>
    <name type="common">Flagellated protozoan</name>
    <dbReference type="NCBI Taxonomy" id="75058"/>
    <lineage>
        <taxon>Eukaryota</taxon>
        <taxon>Discoba</taxon>
        <taxon>Euglenozoa</taxon>
        <taxon>Kinetoplastea</taxon>
        <taxon>Metakinetoplastina</taxon>
        <taxon>Eubodonida</taxon>
        <taxon>Bodonidae</taxon>
        <taxon>Bodo</taxon>
    </lineage>
</organism>
<dbReference type="SUPFAM" id="SSF82185">
    <property type="entry name" value="Histone H3 K4-specific methyltransferase SET7/9 N-terminal domain"/>
    <property type="match status" value="2"/>
</dbReference>
<feature type="region of interest" description="Disordered" evidence="7">
    <location>
        <begin position="660"/>
        <end position="699"/>
    </location>
</feature>
<dbReference type="GO" id="GO:0003777">
    <property type="term" value="F:microtubule motor activity"/>
    <property type="evidence" value="ECO:0007669"/>
    <property type="project" value="InterPro"/>
</dbReference>
<evidence type="ECO:0000256" key="7">
    <source>
        <dbReference type="SAM" id="MobiDB-lite"/>
    </source>
</evidence>
<dbReference type="AlphaFoldDB" id="A0A0S4IK37"/>
<dbReference type="SUPFAM" id="SSF52540">
    <property type="entry name" value="P-loop containing nucleoside triphosphate hydrolases"/>
    <property type="match status" value="1"/>
</dbReference>
<comment type="subcellular location">
    <subcellularLocation>
        <location evidence="1">Cytoplasmic vesicle</location>
        <location evidence="1">Secretory vesicle</location>
        <location evidence="1">Acrosome</location>
    </subcellularLocation>
</comment>
<keyword evidence="6" id="KW-0547">Nucleotide-binding</keyword>
<dbReference type="SMART" id="SM00698">
    <property type="entry name" value="MORN"/>
    <property type="match status" value="6"/>
</dbReference>
<comment type="similarity">
    <text evidence="6">Belongs to the TRAFAC class myosin-kinesin ATPase superfamily. Kinesin family.</text>
</comment>
<dbReference type="GO" id="GO:0007018">
    <property type="term" value="P:microtubule-based movement"/>
    <property type="evidence" value="ECO:0007669"/>
    <property type="project" value="InterPro"/>
</dbReference>
<protein>
    <recommendedName>
        <fullName evidence="4">MORN repeat-containing protein 3</fullName>
    </recommendedName>
</protein>
<keyword evidence="6" id="KW-0505">Motor protein</keyword>
<dbReference type="PANTHER" id="PTHR46511">
    <property type="entry name" value="MORN REPEAT-CONTAINING PROTEIN 3"/>
    <property type="match status" value="1"/>
</dbReference>
<keyword evidence="6" id="KW-0067">ATP-binding</keyword>
<dbReference type="Pfam" id="PF02493">
    <property type="entry name" value="MORN"/>
    <property type="match status" value="6"/>
</dbReference>
<dbReference type="OMA" id="PMATSEH"/>
<dbReference type="InterPro" id="IPR036961">
    <property type="entry name" value="Kinesin_motor_dom_sf"/>
</dbReference>
<evidence type="ECO:0000313" key="9">
    <source>
        <dbReference type="EMBL" id="CUE60704.1"/>
    </source>
</evidence>
<evidence type="ECO:0000256" key="6">
    <source>
        <dbReference type="PROSITE-ProRule" id="PRU00283"/>
    </source>
</evidence>
<sequence length="699" mass="79766">MPEGSAALSRAEIFERLKIAVRERPLSEEEKAHVQVMLRTDNDKLIAFYPESKEGLVYNYDLFFPEEATQDDVFQSVGREMVDLVVSGYSSNCVVFGPSASGKTHTLFGSDHEPGLIQAATKMLFRRLEDTTDSYEHRVYLSYWEMNSDQVKDALNVQNPKPLNVRRTPTGFQVVNLTQVEVSTWDHLDEYLMQGNIKRIQLSEERNARWHGFVKLTIDSTDRETGGQLVTRTMTFAQLKGPDRVGQKGARGDVLVQGSNINKSITLLCSAILHAVEYRRKGIAKVTDEAEHRKLIEKSQSFFMESKFTQIMSQLLCGLEACFLIGTVCGLDYHEATDALENLQNAQQLTASLKRNESLTDRGQLLKQLGKEEDRLPPSTLAEGHPLTELEEHVQRLRDRLSGSAPSIPEHQRTTSIPPTVVPQELQKWKQSVIKSKIHGDRSKIYIPTASKGKPNTYEGQWSKGRREGFGEHITGNTKYRGEFRGGLRDGEGTLWTRPNDTTEWVRVYKGGRRSNKRHGRGVNYYTNGDIYDGFFEDGLRSTIGKLYFANGDRVEGQFRNDVIEGWATLYCKNGDWFEGHWRDHLREGPGVWYYESRQQCYRGEWSKSIPKFGVVEDFPNKETNSKSSFVPRVGLQDFQAVLEKQRDALNDARLREHGEEWCSHEPVEEDPYAGEEDGIEDDADEYDHHASQDAVHWH</sequence>
<keyword evidence="2" id="KW-0677">Repeat</keyword>
<feature type="region of interest" description="Disordered" evidence="7">
    <location>
        <begin position="447"/>
        <end position="475"/>
    </location>
</feature>
<dbReference type="InterPro" id="IPR027417">
    <property type="entry name" value="P-loop_NTPase"/>
</dbReference>
<dbReference type="EMBL" id="CYKH01000023">
    <property type="protein sequence ID" value="CUE60704.1"/>
    <property type="molecule type" value="Genomic_DNA"/>
</dbReference>
<keyword evidence="10" id="KW-1185">Reference proteome</keyword>
<dbReference type="PRINTS" id="PR00380">
    <property type="entry name" value="KINESINHEAVY"/>
</dbReference>
<name>A0A0S4IK37_BODSA</name>
<dbReference type="InterPro" id="IPR052472">
    <property type="entry name" value="MORN3"/>
</dbReference>
<evidence type="ECO:0000256" key="2">
    <source>
        <dbReference type="ARBA" id="ARBA00022737"/>
    </source>
</evidence>
<evidence type="ECO:0000256" key="1">
    <source>
        <dbReference type="ARBA" id="ARBA00004218"/>
    </source>
</evidence>
<dbReference type="Proteomes" id="UP000051952">
    <property type="component" value="Unassembled WGS sequence"/>
</dbReference>
<proteinExistence type="inferred from homology"/>
<feature type="domain" description="Kinesin motor" evidence="8">
    <location>
        <begin position="16"/>
        <end position="349"/>
    </location>
</feature>
<comment type="function">
    <text evidence="5">Assembles a suppression complex (suppresome) by tethering SIRT1 and MDM2 to regulate composite modifications of p53/TP53. Confers both deacetylation-mediated functional inactivation, by SIRT1, and ubiquitination-dependent degradation, by MDM2, of p53/TP53, promoting a proliferative and cell survival behaviors. May play a role in the regulation of spermatogenesis.</text>
</comment>
<evidence type="ECO:0000313" key="10">
    <source>
        <dbReference type="Proteomes" id="UP000051952"/>
    </source>
</evidence>
<feature type="compositionally biased region" description="Basic and acidic residues" evidence="7">
    <location>
        <begin position="687"/>
        <end position="699"/>
    </location>
</feature>
<dbReference type="GO" id="GO:0005524">
    <property type="term" value="F:ATP binding"/>
    <property type="evidence" value="ECO:0007669"/>
    <property type="project" value="UniProtKB-UniRule"/>
</dbReference>
<dbReference type="Gene3D" id="3.40.850.10">
    <property type="entry name" value="Kinesin motor domain"/>
    <property type="match status" value="1"/>
</dbReference>
<evidence type="ECO:0000256" key="4">
    <source>
        <dbReference type="ARBA" id="ARBA00039854"/>
    </source>
</evidence>
<gene>
    <name evidence="9" type="ORF">BSAL_49640</name>
</gene>
<evidence type="ECO:0000256" key="5">
    <source>
        <dbReference type="ARBA" id="ARBA00045851"/>
    </source>
</evidence>
<dbReference type="InterPro" id="IPR003409">
    <property type="entry name" value="MORN"/>
</dbReference>
<dbReference type="Pfam" id="PF00225">
    <property type="entry name" value="Kinesin"/>
    <property type="match status" value="1"/>
</dbReference>
<dbReference type="InterPro" id="IPR001752">
    <property type="entry name" value="Kinesin_motor_dom"/>
</dbReference>
<dbReference type="VEuPathDB" id="TriTrypDB:BSAL_49640"/>
<evidence type="ECO:0000256" key="3">
    <source>
        <dbReference type="ARBA" id="ARBA00023329"/>
    </source>
</evidence>
<dbReference type="GO" id="GO:0001669">
    <property type="term" value="C:acrosomal vesicle"/>
    <property type="evidence" value="ECO:0007669"/>
    <property type="project" value="UniProtKB-SubCell"/>
</dbReference>
<dbReference type="PROSITE" id="PS50067">
    <property type="entry name" value="KINESIN_MOTOR_2"/>
    <property type="match status" value="1"/>
</dbReference>
<dbReference type="PANTHER" id="PTHR46511:SF1">
    <property type="entry name" value="MORN REPEAT-CONTAINING PROTEIN 3"/>
    <property type="match status" value="1"/>
</dbReference>
<dbReference type="SMART" id="SM00129">
    <property type="entry name" value="KISc"/>
    <property type="match status" value="1"/>
</dbReference>
<feature type="compositionally biased region" description="Acidic residues" evidence="7">
    <location>
        <begin position="668"/>
        <end position="686"/>
    </location>
</feature>
<reference evidence="10" key="1">
    <citation type="submission" date="2015-09" db="EMBL/GenBank/DDBJ databases">
        <authorList>
            <consortium name="Pathogen Informatics"/>
        </authorList>
    </citation>
    <scope>NUCLEOTIDE SEQUENCE [LARGE SCALE GENOMIC DNA]</scope>
    <source>
        <strain evidence="10">Lake Konstanz</strain>
    </source>
</reference>
<accession>A0A0S4IK37</accession>